<dbReference type="Proteomes" id="UP000287853">
    <property type="component" value="Unassembled WGS sequence"/>
</dbReference>
<keyword evidence="1" id="KW-0472">Membrane</keyword>
<feature type="transmembrane region" description="Helical" evidence="1">
    <location>
        <begin position="17"/>
        <end position="36"/>
    </location>
</feature>
<evidence type="ECO:0000313" key="3">
    <source>
        <dbReference type="Proteomes" id="UP000287853"/>
    </source>
</evidence>
<reference evidence="2 3" key="1">
    <citation type="submission" date="2017-01" db="EMBL/GenBank/DDBJ databases">
        <title>The cable genome- insights into the physiology and evolution of filamentous bacteria capable of sulfide oxidation via long distance electron transfer.</title>
        <authorList>
            <person name="Schreiber L."/>
            <person name="Bjerg J.T."/>
            <person name="Boggild A."/>
            <person name="Van De Vossenberg J."/>
            <person name="Meysman F."/>
            <person name="Nielsen L.P."/>
            <person name="Schramm A."/>
            <person name="Kjeldsen K.U."/>
        </authorList>
    </citation>
    <scope>NUCLEOTIDE SEQUENCE [LARGE SCALE GENOMIC DNA]</scope>
    <source>
        <strain evidence="2">MCF</strain>
    </source>
</reference>
<dbReference type="EMBL" id="MTKO01000122">
    <property type="protein sequence ID" value="RWX43359.1"/>
    <property type="molecule type" value="Genomic_DNA"/>
</dbReference>
<keyword evidence="3" id="KW-1185">Reference proteome</keyword>
<dbReference type="InterPro" id="IPR053154">
    <property type="entry name" value="c-di-AMP_regulator"/>
</dbReference>
<dbReference type="Gene3D" id="2.170.120.30">
    <property type="match status" value="1"/>
</dbReference>
<accession>A0A3S3U6N9</accession>
<dbReference type="Gene3D" id="2.170.120.40">
    <property type="entry name" value="YbbR-like domain"/>
    <property type="match status" value="1"/>
</dbReference>
<evidence type="ECO:0000256" key="1">
    <source>
        <dbReference type="SAM" id="Phobius"/>
    </source>
</evidence>
<dbReference type="PANTHER" id="PTHR37804:SF1">
    <property type="entry name" value="CDAA REGULATORY PROTEIN CDAR"/>
    <property type="match status" value="1"/>
</dbReference>
<keyword evidence="1" id="KW-1133">Transmembrane helix</keyword>
<comment type="caution">
    <text evidence="2">The sequence shown here is derived from an EMBL/GenBank/DDBJ whole genome shotgun (WGS) entry which is preliminary data.</text>
</comment>
<name>A0A3S3U6N9_9BACT</name>
<evidence type="ECO:0000313" key="2">
    <source>
        <dbReference type="EMBL" id="RWX43359.1"/>
    </source>
</evidence>
<protein>
    <submittedName>
        <fullName evidence="2">YbbR-like protein</fullName>
    </submittedName>
</protein>
<dbReference type="PANTHER" id="PTHR37804">
    <property type="entry name" value="CDAA REGULATORY PROTEIN CDAR"/>
    <property type="match status" value="1"/>
</dbReference>
<sequence length="327" mass="35995">MAEQLRNLKRKINYKDLLLKLISLALGILVWFLAVGTDQMDVSMSIPIEILNLPKNLVIYNQYQKEISVTLRGPRGIIQELRNRPPSLSLDLSDADSDTIVLNTETLSFPLPSGISILRMQPASITLSIDKLVERQLPITAVTEGDVAQGYLLQGVSLNPDKILVSGPESIVSLEQTLKTYVINLSGLNHSTTLPVHLDLSPEFMELIGETTVVAKLAVVDKFVEKKVRKIPINIRDAEQEVLVKPNSITVVAGIPEKLISETPVLSMLFRASISAGEGEFPRKVPLTVNGVTVPGHEPIQIISYSPTEVELSLVKKITKTITKKKK</sequence>
<proteinExistence type="predicted"/>
<dbReference type="InterPro" id="IPR012505">
    <property type="entry name" value="YbbR"/>
</dbReference>
<organism evidence="2 3">
    <name type="scientific">Candidatus Electrothrix aarhusensis</name>
    <dbReference type="NCBI Taxonomy" id="1859131"/>
    <lineage>
        <taxon>Bacteria</taxon>
        <taxon>Pseudomonadati</taxon>
        <taxon>Thermodesulfobacteriota</taxon>
        <taxon>Desulfobulbia</taxon>
        <taxon>Desulfobulbales</taxon>
        <taxon>Desulfobulbaceae</taxon>
        <taxon>Candidatus Electrothrix</taxon>
    </lineage>
</organism>
<dbReference type="Pfam" id="PF07949">
    <property type="entry name" value="YbbR"/>
    <property type="match status" value="2"/>
</dbReference>
<keyword evidence="1" id="KW-0812">Transmembrane</keyword>
<gene>
    <name evidence="2" type="ORF">H206_02764</name>
</gene>
<dbReference type="AlphaFoldDB" id="A0A3S3U6N9"/>